<proteinExistence type="predicted"/>
<organism evidence="2 3">
    <name type="scientific">Mucilaginibacter paludis DSM 18603</name>
    <dbReference type="NCBI Taxonomy" id="714943"/>
    <lineage>
        <taxon>Bacteria</taxon>
        <taxon>Pseudomonadati</taxon>
        <taxon>Bacteroidota</taxon>
        <taxon>Sphingobacteriia</taxon>
        <taxon>Sphingobacteriales</taxon>
        <taxon>Sphingobacteriaceae</taxon>
        <taxon>Mucilaginibacter</taxon>
    </lineage>
</organism>
<evidence type="ECO:0000313" key="3">
    <source>
        <dbReference type="Proteomes" id="UP000002774"/>
    </source>
</evidence>
<dbReference type="EMBL" id="CM001403">
    <property type="protein sequence ID" value="EHQ24641.1"/>
    <property type="molecule type" value="Genomic_DNA"/>
</dbReference>
<sequence length="72" mass="8394">MKTLIIQHIQFPLMAIGLYQRYLIGRRRFNRRSMAGVQGFKNYSYAVLIMTIETVFKYIANVIVLTGIILLL</sequence>
<keyword evidence="3" id="KW-1185">Reference proteome</keyword>
<accession>H1XZ56</accession>
<dbReference type="RefSeq" id="WP_008504186.1">
    <property type="nucleotide sequence ID" value="NZ_CM001403.1"/>
</dbReference>
<evidence type="ECO:0000256" key="1">
    <source>
        <dbReference type="SAM" id="Phobius"/>
    </source>
</evidence>
<dbReference type="STRING" id="714943.Mucpa_0447"/>
<feature type="transmembrane region" description="Helical" evidence="1">
    <location>
        <begin position="45"/>
        <end position="71"/>
    </location>
</feature>
<reference evidence="2" key="1">
    <citation type="submission" date="2011-09" db="EMBL/GenBank/DDBJ databases">
        <title>The permanent draft genome of Mucilaginibacter paludis DSM 18603.</title>
        <authorList>
            <consortium name="US DOE Joint Genome Institute (JGI-PGF)"/>
            <person name="Lucas S."/>
            <person name="Han J."/>
            <person name="Lapidus A."/>
            <person name="Bruce D."/>
            <person name="Goodwin L."/>
            <person name="Pitluck S."/>
            <person name="Peters L."/>
            <person name="Kyrpides N."/>
            <person name="Mavromatis K."/>
            <person name="Ivanova N."/>
            <person name="Mikhailova N."/>
            <person name="Held B."/>
            <person name="Detter J.C."/>
            <person name="Tapia R."/>
            <person name="Han C."/>
            <person name="Land M."/>
            <person name="Hauser L."/>
            <person name="Markowitz V."/>
            <person name="Cheng J.-F."/>
            <person name="Hugenholtz P."/>
            <person name="Woyke T."/>
            <person name="Wu D."/>
            <person name="Tindall B."/>
            <person name="Brambilla E."/>
            <person name="Klenk H.-P."/>
            <person name="Eisen J.A."/>
        </authorList>
    </citation>
    <scope>NUCLEOTIDE SEQUENCE [LARGE SCALE GENOMIC DNA]</scope>
    <source>
        <strain evidence="2">DSM 18603</strain>
    </source>
</reference>
<dbReference type="AlphaFoldDB" id="H1XZ56"/>
<gene>
    <name evidence="2" type="ORF">Mucpa_0447</name>
</gene>
<protein>
    <submittedName>
        <fullName evidence="2">Uncharacterized protein</fullName>
    </submittedName>
</protein>
<keyword evidence="1" id="KW-0812">Transmembrane</keyword>
<keyword evidence="1" id="KW-0472">Membrane</keyword>
<evidence type="ECO:0000313" key="2">
    <source>
        <dbReference type="EMBL" id="EHQ24641.1"/>
    </source>
</evidence>
<keyword evidence="1" id="KW-1133">Transmembrane helix</keyword>
<name>H1XZ56_9SPHI</name>
<dbReference type="HOGENOM" id="CLU_2717973_0_0_10"/>
<dbReference type="Proteomes" id="UP000002774">
    <property type="component" value="Chromosome"/>
</dbReference>
<feature type="transmembrane region" description="Helical" evidence="1">
    <location>
        <begin position="6"/>
        <end position="24"/>
    </location>
</feature>
<dbReference type="OrthoDB" id="1376305at2"/>